<comment type="similarity">
    <text evidence="2 7">Belongs to the purine-cytosine permease (2.A.39) family.</text>
</comment>
<dbReference type="PIRSF" id="PIRSF002744">
    <property type="entry name" value="Pur-cyt_permease"/>
    <property type="match status" value="1"/>
</dbReference>
<feature type="transmembrane region" description="Helical" evidence="8">
    <location>
        <begin position="102"/>
        <end position="127"/>
    </location>
</feature>
<feature type="transmembrane region" description="Helical" evidence="8">
    <location>
        <begin position="60"/>
        <end position="81"/>
    </location>
</feature>
<keyword evidence="4 8" id="KW-0812">Transmembrane</keyword>
<feature type="transmembrane region" description="Helical" evidence="8">
    <location>
        <begin position="33"/>
        <end position="54"/>
    </location>
</feature>
<dbReference type="Proteomes" id="UP001210169">
    <property type="component" value="Chromosome"/>
</dbReference>
<evidence type="ECO:0000256" key="6">
    <source>
        <dbReference type="ARBA" id="ARBA00023136"/>
    </source>
</evidence>
<feature type="transmembrane region" description="Helical" evidence="8">
    <location>
        <begin position="274"/>
        <end position="294"/>
    </location>
</feature>
<comment type="subcellular location">
    <subcellularLocation>
        <location evidence="1">Membrane</location>
        <topology evidence="1">Multi-pass membrane protein</topology>
    </subcellularLocation>
</comment>
<feature type="transmembrane region" description="Helical" evidence="8">
    <location>
        <begin position="241"/>
        <end position="262"/>
    </location>
</feature>
<evidence type="ECO:0000313" key="12">
    <source>
        <dbReference type="Proteomes" id="UP001210169"/>
    </source>
</evidence>
<evidence type="ECO:0000313" key="9">
    <source>
        <dbReference type="EMBL" id="GFE20301.1"/>
    </source>
</evidence>
<reference evidence="10 12" key="2">
    <citation type="submission" date="2022-12" db="EMBL/GenBank/DDBJ databases">
        <authorList>
            <person name="Ruckert C."/>
            <person name="Busche T."/>
            <person name="Kalinowski J."/>
            <person name="Wittmann C."/>
        </authorList>
    </citation>
    <scope>NUCLEOTIDE SEQUENCE [LARGE SCALE GENOMIC DNA]</scope>
    <source>
        <strain evidence="10 12">DSM 40276</strain>
    </source>
</reference>
<dbReference type="InterPro" id="IPR001248">
    <property type="entry name" value="Pur-cyt_permease"/>
</dbReference>
<organism evidence="9 11">
    <name type="scientific">Streptomyces nigrescens</name>
    <dbReference type="NCBI Taxonomy" id="1920"/>
    <lineage>
        <taxon>Bacteria</taxon>
        <taxon>Bacillati</taxon>
        <taxon>Actinomycetota</taxon>
        <taxon>Actinomycetes</taxon>
        <taxon>Kitasatosporales</taxon>
        <taxon>Streptomycetaceae</taxon>
        <taxon>Streptomyces</taxon>
    </lineage>
</organism>
<dbReference type="Proteomes" id="UP000429552">
    <property type="component" value="Unassembled WGS sequence"/>
</dbReference>
<feature type="transmembrane region" description="Helical" evidence="8">
    <location>
        <begin position="430"/>
        <end position="451"/>
    </location>
</feature>
<feature type="transmembrane region" description="Helical" evidence="8">
    <location>
        <begin position="202"/>
        <end position="220"/>
    </location>
</feature>
<feature type="transmembrane region" description="Helical" evidence="8">
    <location>
        <begin position="139"/>
        <end position="157"/>
    </location>
</feature>
<evidence type="ECO:0000256" key="7">
    <source>
        <dbReference type="PIRNR" id="PIRNR002744"/>
    </source>
</evidence>
<dbReference type="AlphaFoldDB" id="A0A640TCT1"/>
<protein>
    <submittedName>
        <fullName evidence="9">Cytosine permease</fullName>
    </submittedName>
</protein>
<evidence type="ECO:0000256" key="2">
    <source>
        <dbReference type="ARBA" id="ARBA00008974"/>
    </source>
</evidence>
<dbReference type="Gene3D" id="1.10.4160.10">
    <property type="entry name" value="Hydantoin permease"/>
    <property type="match status" value="1"/>
</dbReference>
<feature type="transmembrane region" description="Helical" evidence="8">
    <location>
        <begin position="328"/>
        <end position="349"/>
    </location>
</feature>
<accession>A0A640TCT1</accession>
<evidence type="ECO:0000256" key="5">
    <source>
        <dbReference type="ARBA" id="ARBA00022989"/>
    </source>
</evidence>
<evidence type="ECO:0000256" key="8">
    <source>
        <dbReference type="SAM" id="Phobius"/>
    </source>
</evidence>
<sequence length="493" mass="51340">MTHRHGAAQPDAVAHHTVDEVPEPARHGCTRDLFTLGFGTHIAPLALVTGAMAVQVFHQPLWSGVLAVLVGQLLGGVFMAPHRAPGPQFGLPQLIRSRARSGSLGALPGVVLAAALYVTFFAAHLVLAGKSLHVLTPGLPVGAGILLGAAGSALLCLIGHRLIHALNKVAAVVLGLGLVAGLALAVTHGLPGDFFTRGGFTFAGWLAIVSLSALWQPALAPYAADRSRALPGTVRTTTTFWATYGGACLGSLLPFLAGAAVAPACPGPDTGAGIGGAAGSFGPVLLVLFLFSVLHHNALNLYRAVQATLTIGQTLRTHWRPRPRVRGAVSALVLACGPALALGLAGDFVTRFADLVLVLLAALVPWAAINLVDFSLLRHGSQDPDELCDPDDAPYRRFDPVALGSYVLGIAVQIPFLAGDLYTGPPAAHFGGADLSWLVGPAVTAPLYFLWARSRLRRCEGGAVLGMREQAARILDPLRPLYPEDVRGFADTR</sequence>
<gene>
    <name evidence="9" type="ORF">Sliba_07540</name>
    <name evidence="10" type="ORF">STRNI_000801</name>
</gene>
<evidence type="ECO:0000313" key="11">
    <source>
        <dbReference type="Proteomes" id="UP000429552"/>
    </source>
</evidence>
<dbReference type="PANTHER" id="PTHR31806">
    <property type="entry name" value="PURINE-CYTOSINE PERMEASE FCY2-RELATED"/>
    <property type="match status" value="1"/>
</dbReference>
<dbReference type="PANTHER" id="PTHR31806:SF1">
    <property type="entry name" value="PURINE-CYTOSINE PERMEASE FCY2-RELATED"/>
    <property type="match status" value="1"/>
</dbReference>
<dbReference type="InterPro" id="IPR026030">
    <property type="entry name" value="Pur-cyt_permease_Fcy2/21/22"/>
</dbReference>
<feature type="transmembrane region" description="Helical" evidence="8">
    <location>
        <begin position="169"/>
        <end position="190"/>
    </location>
</feature>
<dbReference type="RefSeq" id="WP_159484386.1">
    <property type="nucleotide sequence ID" value="NZ_BLIP01000001.1"/>
</dbReference>
<name>A0A640TCT1_STRNI</name>
<dbReference type="GeneID" id="301330004"/>
<keyword evidence="12" id="KW-1185">Reference proteome</keyword>
<feature type="transmembrane region" description="Helical" evidence="8">
    <location>
        <begin position="398"/>
        <end position="418"/>
    </location>
</feature>
<reference evidence="9 11" key="1">
    <citation type="submission" date="2019-12" db="EMBL/GenBank/DDBJ databases">
        <title>Whole genome shotgun sequence of Streptomyces libani subsp. libani NBRC 13452.</title>
        <authorList>
            <person name="Ichikawa N."/>
            <person name="Kimura A."/>
            <person name="Kitahashi Y."/>
            <person name="Komaki H."/>
            <person name="Tamura T."/>
        </authorList>
    </citation>
    <scope>NUCLEOTIDE SEQUENCE [LARGE SCALE GENOMIC DNA]</scope>
    <source>
        <strain evidence="9 11">NBRC 13452</strain>
    </source>
</reference>
<keyword evidence="5 8" id="KW-1133">Transmembrane helix</keyword>
<feature type="transmembrane region" description="Helical" evidence="8">
    <location>
        <begin position="355"/>
        <end position="377"/>
    </location>
</feature>
<dbReference type="Pfam" id="PF02133">
    <property type="entry name" value="Transp_cyt_pur"/>
    <property type="match status" value="1"/>
</dbReference>
<evidence type="ECO:0000313" key="10">
    <source>
        <dbReference type="EMBL" id="WAU02741.1"/>
    </source>
</evidence>
<evidence type="ECO:0000256" key="3">
    <source>
        <dbReference type="ARBA" id="ARBA00022448"/>
    </source>
</evidence>
<keyword evidence="3 7" id="KW-0813">Transport</keyword>
<evidence type="ECO:0000256" key="4">
    <source>
        <dbReference type="ARBA" id="ARBA00022692"/>
    </source>
</evidence>
<dbReference type="EMBL" id="CP114203">
    <property type="protein sequence ID" value="WAU02741.1"/>
    <property type="molecule type" value="Genomic_DNA"/>
</dbReference>
<dbReference type="GO" id="GO:0005886">
    <property type="term" value="C:plasma membrane"/>
    <property type="evidence" value="ECO:0007669"/>
    <property type="project" value="TreeGrafter"/>
</dbReference>
<evidence type="ECO:0000256" key="1">
    <source>
        <dbReference type="ARBA" id="ARBA00004141"/>
    </source>
</evidence>
<keyword evidence="6 7" id="KW-0472">Membrane</keyword>
<proteinExistence type="inferred from homology"/>
<dbReference type="GO" id="GO:0022857">
    <property type="term" value="F:transmembrane transporter activity"/>
    <property type="evidence" value="ECO:0007669"/>
    <property type="project" value="InterPro"/>
</dbReference>
<dbReference type="EMBL" id="BLIP01000001">
    <property type="protein sequence ID" value="GFE20301.1"/>
    <property type="molecule type" value="Genomic_DNA"/>
</dbReference>